<feature type="transmembrane region" description="Helical" evidence="5">
    <location>
        <begin position="241"/>
        <end position="261"/>
    </location>
</feature>
<evidence type="ECO:0000256" key="2">
    <source>
        <dbReference type="ARBA" id="ARBA00022692"/>
    </source>
</evidence>
<evidence type="ECO:0000313" key="8">
    <source>
        <dbReference type="Proteomes" id="UP001642464"/>
    </source>
</evidence>
<dbReference type="PANTHER" id="PTHR32322">
    <property type="entry name" value="INNER MEMBRANE TRANSPORTER"/>
    <property type="match status" value="1"/>
</dbReference>
<feature type="transmembrane region" description="Helical" evidence="5">
    <location>
        <begin position="21"/>
        <end position="41"/>
    </location>
</feature>
<feature type="transmembrane region" description="Helical" evidence="5">
    <location>
        <begin position="112"/>
        <end position="128"/>
    </location>
</feature>
<evidence type="ECO:0000256" key="4">
    <source>
        <dbReference type="ARBA" id="ARBA00023136"/>
    </source>
</evidence>
<organism evidence="7 8">
    <name type="scientific">Durusdinium trenchii</name>
    <dbReference type="NCBI Taxonomy" id="1381693"/>
    <lineage>
        <taxon>Eukaryota</taxon>
        <taxon>Sar</taxon>
        <taxon>Alveolata</taxon>
        <taxon>Dinophyceae</taxon>
        <taxon>Suessiales</taxon>
        <taxon>Symbiodiniaceae</taxon>
        <taxon>Durusdinium</taxon>
    </lineage>
</organism>
<dbReference type="Proteomes" id="UP001642464">
    <property type="component" value="Unassembled WGS sequence"/>
</dbReference>
<feature type="transmembrane region" description="Helical" evidence="5">
    <location>
        <begin position="268"/>
        <end position="287"/>
    </location>
</feature>
<dbReference type="PANTHER" id="PTHR32322:SF2">
    <property type="entry name" value="EAMA DOMAIN-CONTAINING PROTEIN"/>
    <property type="match status" value="1"/>
</dbReference>
<dbReference type="EMBL" id="CAXAMM010033149">
    <property type="protein sequence ID" value="CAK9070802.1"/>
    <property type="molecule type" value="Genomic_DNA"/>
</dbReference>
<protein>
    <submittedName>
        <fullName evidence="7">Uncharacterized transporter YoaV</fullName>
    </submittedName>
</protein>
<feature type="domain" description="EamA" evidence="6">
    <location>
        <begin position="28"/>
        <end position="157"/>
    </location>
</feature>
<evidence type="ECO:0000256" key="5">
    <source>
        <dbReference type="SAM" id="Phobius"/>
    </source>
</evidence>
<keyword evidence="3 5" id="KW-1133">Transmembrane helix</keyword>
<keyword evidence="8" id="KW-1185">Reference proteome</keyword>
<keyword evidence="4 5" id="KW-0472">Membrane</keyword>
<dbReference type="Pfam" id="PF00892">
    <property type="entry name" value="EamA"/>
    <property type="match status" value="2"/>
</dbReference>
<feature type="transmembrane region" description="Helical" evidence="5">
    <location>
        <begin position="172"/>
        <end position="193"/>
    </location>
</feature>
<dbReference type="InterPro" id="IPR037185">
    <property type="entry name" value="EmrE-like"/>
</dbReference>
<feature type="transmembrane region" description="Helical" evidence="5">
    <location>
        <begin position="140"/>
        <end position="157"/>
    </location>
</feature>
<feature type="transmembrane region" description="Helical" evidence="5">
    <location>
        <begin position="53"/>
        <end position="73"/>
    </location>
</feature>
<dbReference type="InterPro" id="IPR000620">
    <property type="entry name" value="EamA_dom"/>
</dbReference>
<comment type="subcellular location">
    <subcellularLocation>
        <location evidence="1">Membrane</location>
        <topology evidence="1">Multi-pass membrane protein</topology>
    </subcellularLocation>
</comment>
<feature type="transmembrane region" description="Helical" evidence="5">
    <location>
        <begin position="85"/>
        <end position="106"/>
    </location>
</feature>
<dbReference type="PROSITE" id="PS51257">
    <property type="entry name" value="PROKAR_LIPOPROTEIN"/>
    <property type="match status" value="1"/>
</dbReference>
<dbReference type="InterPro" id="IPR050638">
    <property type="entry name" value="AA-Vitamin_Transporters"/>
</dbReference>
<reference evidence="7 8" key="1">
    <citation type="submission" date="2024-02" db="EMBL/GenBank/DDBJ databases">
        <authorList>
            <person name="Chen Y."/>
            <person name="Shah S."/>
            <person name="Dougan E. K."/>
            <person name="Thang M."/>
            <person name="Chan C."/>
        </authorList>
    </citation>
    <scope>NUCLEOTIDE SEQUENCE [LARGE SCALE GENOMIC DNA]</scope>
</reference>
<accession>A0ABP0P794</accession>
<dbReference type="SUPFAM" id="SSF103481">
    <property type="entry name" value="Multidrug resistance efflux transporter EmrE"/>
    <property type="match status" value="2"/>
</dbReference>
<sequence length="294" mass="32230">MTRRSTEQKQSKSVDHAHQPWGPLSFGVACLTVVLWAGTAVGNRFAVDAVPPVAVGGIRFGLACIFMLFWCRIEGTPLLLQGRHWKSAIVLGVLLFAQIALFNIGLAHSNSSHASLFVNSFVFWVTAYEHWIARTLKLRWWQTLGLFTAAAGCVILLRDDAPTGATQPRDPATLYGDMILAASGFCLAIKILYTKHAVRNVSPGPLILWHDVVGTVLFFAYSYCFEPPISSWKFTWPSTWALLYVGLAISGFCFAANAWLLKRHSASQVSVFSFATPVLGVALGVVLRGDLMTI</sequence>
<evidence type="ECO:0000256" key="3">
    <source>
        <dbReference type="ARBA" id="ARBA00022989"/>
    </source>
</evidence>
<feature type="domain" description="EamA" evidence="6">
    <location>
        <begin position="175"/>
        <end position="290"/>
    </location>
</feature>
<feature type="transmembrane region" description="Helical" evidence="5">
    <location>
        <begin position="205"/>
        <end position="221"/>
    </location>
</feature>
<keyword evidence="2 5" id="KW-0812">Transmembrane</keyword>
<evidence type="ECO:0000259" key="6">
    <source>
        <dbReference type="Pfam" id="PF00892"/>
    </source>
</evidence>
<comment type="caution">
    <text evidence="7">The sequence shown here is derived from an EMBL/GenBank/DDBJ whole genome shotgun (WGS) entry which is preliminary data.</text>
</comment>
<feature type="non-terminal residue" evidence="7">
    <location>
        <position position="294"/>
    </location>
</feature>
<proteinExistence type="predicted"/>
<gene>
    <name evidence="7" type="ORF">SCF082_LOCUS35151</name>
</gene>
<evidence type="ECO:0000313" key="7">
    <source>
        <dbReference type="EMBL" id="CAK9070802.1"/>
    </source>
</evidence>
<evidence type="ECO:0000256" key="1">
    <source>
        <dbReference type="ARBA" id="ARBA00004141"/>
    </source>
</evidence>
<name>A0ABP0P794_9DINO</name>